<evidence type="ECO:0000313" key="2">
    <source>
        <dbReference type="EMBL" id="AEP12964.1"/>
    </source>
</evidence>
<dbReference type="SUPFAM" id="SSF89447">
    <property type="entry name" value="AbrB/MazE/MraZ-like"/>
    <property type="match status" value="1"/>
</dbReference>
<gene>
    <name evidence="2" type="ordered locus">Cabther_A2228</name>
</gene>
<accession>G2LF36</accession>
<dbReference type="EMBL" id="CP002514">
    <property type="protein sequence ID" value="AEP12964.1"/>
    <property type="molecule type" value="Genomic_DNA"/>
</dbReference>
<dbReference type="AlphaFoldDB" id="G2LF36"/>
<dbReference type="NCBIfam" id="TIGR01439">
    <property type="entry name" value="lp_hng_hel_AbrB"/>
    <property type="match status" value="1"/>
</dbReference>
<dbReference type="HOGENOM" id="CLU_168078_2_0_0"/>
<evidence type="ECO:0000259" key="1">
    <source>
        <dbReference type="SMART" id="SM00966"/>
    </source>
</evidence>
<dbReference type="KEGG" id="ctm:Cabther_A2228"/>
<reference evidence="2 3" key="1">
    <citation type="journal article" date="2012" name="Environ. Microbiol.">
        <title>Complete genome of Candidatus Chloracidobacterium thermophilum, a chlorophyll-based photoheterotroph belonging to the phylum Acidobacteria.</title>
        <authorList>
            <person name="Garcia Costas A.M."/>
            <person name="Liu Z."/>
            <person name="Tomsho L.P."/>
            <person name="Schuster S.C."/>
            <person name="Ward D.M."/>
            <person name="Bryant D.A."/>
        </authorList>
    </citation>
    <scope>NUCLEOTIDE SEQUENCE [LARGE SCALE GENOMIC DNA]</scope>
    <source>
        <strain evidence="2 3">B</strain>
    </source>
</reference>
<dbReference type="GO" id="GO:0003677">
    <property type="term" value="F:DNA binding"/>
    <property type="evidence" value="ECO:0007669"/>
    <property type="project" value="InterPro"/>
</dbReference>
<proteinExistence type="predicted"/>
<dbReference type="InterPro" id="IPR037914">
    <property type="entry name" value="SpoVT-AbrB_sf"/>
</dbReference>
<protein>
    <recommendedName>
        <fullName evidence="1">SpoVT-AbrB domain-containing protein</fullName>
    </recommendedName>
</protein>
<feature type="domain" description="SpoVT-AbrB" evidence="1">
    <location>
        <begin position="5"/>
        <end position="51"/>
    </location>
</feature>
<dbReference type="Proteomes" id="UP000006791">
    <property type="component" value="Chromosome 1"/>
</dbReference>
<dbReference type="InterPro" id="IPR007159">
    <property type="entry name" value="SpoVT-AbrB_dom"/>
</dbReference>
<dbReference type="SMART" id="SM00966">
    <property type="entry name" value="SpoVT_AbrB"/>
    <property type="match status" value="1"/>
</dbReference>
<keyword evidence="3" id="KW-1185">Reference proteome</keyword>
<organism evidence="2 3">
    <name type="scientific">Chloracidobacterium thermophilum (strain B)</name>
    <dbReference type="NCBI Taxonomy" id="981222"/>
    <lineage>
        <taxon>Bacteria</taxon>
        <taxon>Pseudomonadati</taxon>
        <taxon>Acidobacteriota</taxon>
        <taxon>Terriglobia</taxon>
        <taxon>Terriglobales</taxon>
        <taxon>Acidobacteriaceae</taxon>
        <taxon>Chloracidobacterium</taxon>
    </lineage>
</organism>
<name>G2LF36_CHLTF</name>
<evidence type="ECO:0000313" key="3">
    <source>
        <dbReference type="Proteomes" id="UP000006791"/>
    </source>
</evidence>
<sequence length="76" mass="8313">MIAIAKITAKGQTTIPAAIRAHLHVGPGDLPAWEIVADGEVRVRRVCPLGLEYLKAVEGTLSEWSGETDKENYREL</sequence>
<dbReference type="Gene3D" id="2.10.260.10">
    <property type="match status" value="1"/>
</dbReference>
<dbReference type="RefSeq" id="WP_014100701.1">
    <property type="nucleotide sequence ID" value="NC_016024.1"/>
</dbReference>
<dbReference type="STRING" id="981222.Cabther_A2228"/>
<dbReference type="OrthoDB" id="9811597at2"/>